<dbReference type="EMBL" id="CM039429">
    <property type="protein sequence ID" value="KAI4347147.1"/>
    <property type="molecule type" value="Genomic_DNA"/>
</dbReference>
<dbReference type="Proteomes" id="UP000828941">
    <property type="component" value="Chromosome 4"/>
</dbReference>
<organism evidence="1 2">
    <name type="scientific">Bauhinia variegata</name>
    <name type="common">Purple orchid tree</name>
    <name type="synonym">Phanera variegata</name>
    <dbReference type="NCBI Taxonomy" id="167791"/>
    <lineage>
        <taxon>Eukaryota</taxon>
        <taxon>Viridiplantae</taxon>
        <taxon>Streptophyta</taxon>
        <taxon>Embryophyta</taxon>
        <taxon>Tracheophyta</taxon>
        <taxon>Spermatophyta</taxon>
        <taxon>Magnoliopsida</taxon>
        <taxon>eudicotyledons</taxon>
        <taxon>Gunneridae</taxon>
        <taxon>Pentapetalae</taxon>
        <taxon>rosids</taxon>
        <taxon>fabids</taxon>
        <taxon>Fabales</taxon>
        <taxon>Fabaceae</taxon>
        <taxon>Cercidoideae</taxon>
        <taxon>Cercideae</taxon>
        <taxon>Bauhiniinae</taxon>
        <taxon>Bauhinia</taxon>
    </lineage>
</organism>
<gene>
    <name evidence="1" type="ORF">L6164_007989</name>
</gene>
<accession>A0ACB9PGF6</accession>
<comment type="caution">
    <text evidence="1">The sequence shown here is derived from an EMBL/GenBank/DDBJ whole genome shotgun (WGS) entry which is preliminary data.</text>
</comment>
<evidence type="ECO:0000313" key="2">
    <source>
        <dbReference type="Proteomes" id="UP000828941"/>
    </source>
</evidence>
<keyword evidence="2" id="KW-1185">Reference proteome</keyword>
<protein>
    <submittedName>
        <fullName evidence="1">Uncharacterized protein</fullName>
    </submittedName>
</protein>
<proteinExistence type="predicted"/>
<evidence type="ECO:0000313" key="1">
    <source>
        <dbReference type="EMBL" id="KAI4347147.1"/>
    </source>
</evidence>
<reference evidence="1 2" key="1">
    <citation type="journal article" date="2022" name="DNA Res.">
        <title>Chromosomal-level genome assembly of the orchid tree Bauhinia variegata (Leguminosae; Cercidoideae) supports the allotetraploid origin hypothesis of Bauhinia.</title>
        <authorList>
            <person name="Zhong Y."/>
            <person name="Chen Y."/>
            <person name="Zheng D."/>
            <person name="Pang J."/>
            <person name="Liu Y."/>
            <person name="Luo S."/>
            <person name="Meng S."/>
            <person name="Qian L."/>
            <person name="Wei D."/>
            <person name="Dai S."/>
            <person name="Zhou R."/>
        </authorList>
    </citation>
    <scope>NUCLEOTIDE SEQUENCE [LARGE SCALE GENOMIC DNA]</scope>
    <source>
        <strain evidence="1">BV-YZ2020</strain>
    </source>
</reference>
<sequence length="449" mass="49072">MIITAPKKFQDNSVIKSLHQQERKKQSKSHRYENTNNVGSLENFGNPYKTSRNFKGRGSIRYRPLVKGNNPNPSSKCLQSLKLQERTASSSPRRVSSHATATSFETSVTRMQYFASTVDAVFSPFDSLISSSHGIFRTRGSDEKHGRTDRYIPTSMLRGDKHPVSLPNSFLRRKTVSKGAGRSALNVEDSVHPVYDNHFTYLPMPFPLSIESLQLEGETPGFPFQNQNIGQPYPIYITENRVSTLSPHAVIEQMPTTSTVQRWLPLGGQQTLHPGKVYRTLSKSFQYNSTVGTLPQQSNLGHDLVGRSSVVLQRGGGRSSVQPGGVAAFLQVTLLIPLELGANDISPCAASAVQLAGLPNGSIGDHVPSMPPPGSRRCEMTRSRAGTATPYNSNRSPARKIGCSTASIMKCGSDGSCFKGKLLSQFMNRRPPLLAKTAISASQLDHSVD</sequence>
<name>A0ACB9PGF6_BAUVA</name>